<dbReference type="Proteomes" id="UP000824469">
    <property type="component" value="Unassembled WGS sequence"/>
</dbReference>
<dbReference type="GO" id="GO:0003676">
    <property type="term" value="F:nucleic acid binding"/>
    <property type="evidence" value="ECO:0007669"/>
    <property type="project" value="InterPro"/>
</dbReference>
<proteinExistence type="predicted"/>
<dbReference type="InterPro" id="IPR050951">
    <property type="entry name" value="Retrovirus_Pol_polyprotein"/>
</dbReference>
<gene>
    <name evidence="2" type="ORF">KI387_043974</name>
</gene>
<dbReference type="InterPro" id="IPR001584">
    <property type="entry name" value="Integrase_cat-core"/>
</dbReference>
<dbReference type="EMBL" id="JAHRHJ020000004">
    <property type="protein sequence ID" value="KAH9320378.1"/>
    <property type="molecule type" value="Genomic_DNA"/>
</dbReference>
<dbReference type="Pfam" id="PF00665">
    <property type="entry name" value="rve"/>
    <property type="match status" value="1"/>
</dbReference>
<dbReference type="PROSITE" id="PS50994">
    <property type="entry name" value="INTEGRASE"/>
    <property type="match status" value="1"/>
</dbReference>
<evidence type="ECO:0000313" key="2">
    <source>
        <dbReference type="EMBL" id="KAH9320378.1"/>
    </source>
</evidence>
<dbReference type="SUPFAM" id="SSF53098">
    <property type="entry name" value="Ribonuclease H-like"/>
    <property type="match status" value="1"/>
</dbReference>
<name>A0AA38GEE5_TAXCH</name>
<sequence>MLISGDLYKLGRDEVLHRCVLEHERLAIMEEAHGGSAGGHYVGDATTHKILMVGLWWETLYKDCKDYCKVCDHCQRIGKPGRRDEIPLHPIPSAEPFEKWVIDFVGPIAPATCRIGSHYVITYTDYLTRWIEAAPTKDYTAATVARFLWENIITRYGCPLSLTNDRGTHFLNETVRILLSEFMVAHHKTTPYHPQENGTTEAFNKILSHTLTKICDVGRQDWDDKVSAVLWAYRTTYKRLNKATPFQLVFGTEVIFRLNLCFLLCE</sequence>
<evidence type="ECO:0000313" key="3">
    <source>
        <dbReference type="Proteomes" id="UP000824469"/>
    </source>
</evidence>
<reference evidence="2 3" key="1">
    <citation type="journal article" date="2021" name="Nat. Plants">
        <title>The Taxus genome provides insights into paclitaxel biosynthesis.</title>
        <authorList>
            <person name="Xiong X."/>
            <person name="Gou J."/>
            <person name="Liao Q."/>
            <person name="Li Y."/>
            <person name="Zhou Q."/>
            <person name="Bi G."/>
            <person name="Li C."/>
            <person name="Du R."/>
            <person name="Wang X."/>
            <person name="Sun T."/>
            <person name="Guo L."/>
            <person name="Liang H."/>
            <person name="Lu P."/>
            <person name="Wu Y."/>
            <person name="Zhang Z."/>
            <person name="Ro D.K."/>
            <person name="Shang Y."/>
            <person name="Huang S."/>
            <person name="Yan J."/>
        </authorList>
    </citation>
    <scope>NUCLEOTIDE SEQUENCE [LARGE SCALE GENOMIC DNA]</scope>
    <source>
        <strain evidence="2">Ta-2019</strain>
    </source>
</reference>
<dbReference type="GO" id="GO:0015074">
    <property type="term" value="P:DNA integration"/>
    <property type="evidence" value="ECO:0007669"/>
    <property type="project" value="InterPro"/>
</dbReference>
<dbReference type="PANTHER" id="PTHR37984">
    <property type="entry name" value="PROTEIN CBG26694"/>
    <property type="match status" value="1"/>
</dbReference>
<dbReference type="InterPro" id="IPR036397">
    <property type="entry name" value="RNaseH_sf"/>
</dbReference>
<comment type="caution">
    <text evidence="2">The sequence shown here is derived from an EMBL/GenBank/DDBJ whole genome shotgun (WGS) entry which is preliminary data.</text>
</comment>
<dbReference type="Gene3D" id="3.30.420.10">
    <property type="entry name" value="Ribonuclease H-like superfamily/Ribonuclease H"/>
    <property type="match status" value="1"/>
</dbReference>
<dbReference type="InterPro" id="IPR012337">
    <property type="entry name" value="RNaseH-like_sf"/>
</dbReference>
<dbReference type="AlphaFoldDB" id="A0AA38GEE5"/>
<feature type="domain" description="Integrase catalytic" evidence="1">
    <location>
        <begin position="92"/>
        <end position="253"/>
    </location>
</feature>
<keyword evidence="3" id="KW-1185">Reference proteome</keyword>
<dbReference type="PANTHER" id="PTHR37984:SF5">
    <property type="entry name" value="PROTEIN NYNRIN-LIKE"/>
    <property type="match status" value="1"/>
</dbReference>
<dbReference type="Pfam" id="PF17921">
    <property type="entry name" value="Integrase_H2C2"/>
    <property type="match status" value="1"/>
</dbReference>
<evidence type="ECO:0000259" key="1">
    <source>
        <dbReference type="PROSITE" id="PS50994"/>
    </source>
</evidence>
<protein>
    <recommendedName>
        <fullName evidence="1">Integrase catalytic domain-containing protein</fullName>
    </recommendedName>
</protein>
<dbReference type="OMA" id="NILECKC"/>
<dbReference type="Gene3D" id="1.10.340.70">
    <property type="match status" value="1"/>
</dbReference>
<organism evidence="2 3">
    <name type="scientific">Taxus chinensis</name>
    <name type="common">Chinese yew</name>
    <name type="synonym">Taxus wallichiana var. chinensis</name>
    <dbReference type="NCBI Taxonomy" id="29808"/>
    <lineage>
        <taxon>Eukaryota</taxon>
        <taxon>Viridiplantae</taxon>
        <taxon>Streptophyta</taxon>
        <taxon>Embryophyta</taxon>
        <taxon>Tracheophyta</taxon>
        <taxon>Spermatophyta</taxon>
        <taxon>Pinopsida</taxon>
        <taxon>Pinidae</taxon>
        <taxon>Conifers II</taxon>
        <taxon>Cupressales</taxon>
        <taxon>Taxaceae</taxon>
        <taxon>Taxus</taxon>
    </lineage>
</organism>
<dbReference type="InterPro" id="IPR041588">
    <property type="entry name" value="Integrase_H2C2"/>
</dbReference>
<accession>A0AA38GEE5</accession>